<evidence type="ECO:0000256" key="6">
    <source>
        <dbReference type="ARBA" id="ARBA00022989"/>
    </source>
</evidence>
<dbReference type="GO" id="GO:0005886">
    <property type="term" value="C:plasma membrane"/>
    <property type="evidence" value="ECO:0007669"/>
    <property type="project" value="UniProtKB-SubCell"/>
</dbReference>
<organism evidence="11 12">
    <name type="scientific">Bernardetia litoralis (strain ATCC 23117 / DSM 6794 / NBRC 15988 / NCIMB 1366 / Fx l1 / Sio-4)</name>
    <name type="common">Flexibacter litoralis</name>
    <dbReference type="NCBI Taxonomy" id="880071"/>
    <lineage>
        <taxon>Bacteria</taxon>
        <taxon>Pseudomonadati</taxon>
        <taxon>Bacteroidota</taxon>
        <taxon>Cytophagia</taxon>
        <taxon>Cytophagales</taxon>
        <taxon>Bernardetiaceae</taxon>
        <taxon>Bernardetia</taxon>
    </lineage>
</organism>
<evidence type="ECO:0000256" key="4">
    <source>
        <dbReference type="ARBA" id="ARBA00022679"/>
    </source>
</evidence>
<dbReference type="OrthoDB" id="9804277at2"/>
<dbReference type="PANTHER" id="PTHR38686">
    <property type="entry name" value="APOLIPOPROTEIN N-ACYLTRANSFERASE"/>
    <property type="match status" value="1"/>
</dbReference>
<keyword evidence="11" id="KW-0449">Lipoprotein</keyword>
<dbReference type="Proteomes" id="UP000006054">
    <property type="component" value="Chromosome"/>
</dbReference>
<name>I4AJL0_BERLS</name>
<dbReference type="PROSITE" id="PS50263">
    <property type="entry name" value="CN_HYDROLASE"/>
    <property type="match status" value="1"/>
</dbReference>
<dbReference type="InterPro" id="IPR003010">
    <property type="entry name" value="C-N_Hydrolase"/>
</dbReference>
<comment type="function">
    <text evidence="9">Catalyzes the phospholipid dependent N-acylation of the N-terminal cysteine of apolipoprotein, the last step in lipoprotein maturation.</text>
</comment>
<dbReference type="InterPro" id="IPR004563">
    <property type="entry name" value="Apolipo_AcylTrfase"/>
</dbReference>
<dbReference type="InterPro" id="IPR036526">
    <property type="entry name" value="C-N_Hydrolase_sf"/>
</dbReference>
<dbReference type="GO" id="GO:0042158">
    <property type="term" value="P:lipoprotein biosynthetic process"/>
    <property type="evidence" value="ECO:0007669"/>
    <property type="project" value="UniProtKB-UniRule"/>
</dbReference>
<keyword evidence="5 9" id="KW-0812">Transmembrane</keyword>
<feature type="transmembrane region" description="Helical" evidence="9">
    <location>
        <begin position="211"/>
        <end position="232"/>
    </location>
</feature>
<dbReference type="EC" id="2.3.1.269" evidence="9"/>
<keyword evidence="3 9" id="KW-1003">Cell membrane</keyword>
<evidence type="ECO:0000256" key="1">
    <source>
        <dbReference type="ARBA" id="ARBA00004651"/>
    </source>
</evidence>
<feature type="transmembrane region" description="Helical" evidence="9">
    <location>
        <begin position="542"/>
        <end position="560"/>
    </location>
</feature>
<feature type="transmembrane region" description="Helical" evidence="9">
    <location>
        <begin position="20"/>
        <end position="37"/>
    </location>
</feature>
<dbReference type="NCBIfam" id="TIGR00546">
    <property type="entry name" value="lnt"/>
    <property type="match status" value="1"/>
</dbReference>
<dbReference type="KEGG" id="fli:Fleli_1746"/>
<accession>I4AJL0</accession>
<dbReference type="RefSeq" id="WP_014797600.1">
    <property type="nucleotide sequence ID" value="NC_018018.1"/>
</dbReference>
<dbReference type="UniPathway" id="UPA00666"/>
<feature type="transmembrane region" description="Helical" evidence="9">
    <location>
        <begin position="180"/>
        <end position="204"/>
    </location>
</feature>
<reference evidence="12" key="1">
    <citation type="submission" date="2012-06" db="EMBL/GenBank/DDBJ databases">
        <title>The complete genome of Flexibacter litoralis DSM 6794.</title>
        <authorList>
            <person name="Lucas S."/>
            <person name="Copeland A."/>
            <person name="Lapidus A."/>
            <person name="Glavina del Rio T."/>
            <person name="Dalin E."/>
            <person name="Tice H."/>
            <person name="Bruce D."/>
            <person name="Goodwin L."/>
            <person name="Pitluck S."/>
            <person name="Peters L."/>
            <person name="Ovchinnikova G."/>
            <person name="Lu M."/>
            <person name="Kyrpides N."/>
            <person name="Mavromatis K."/>
            <person name="Ivanova N."/>
            <person name="Brettin T."/>
            <person name="Detter J.C."/>
            <person name="Han C."/>
            <person name="Larimer F."/>
            <person name="Land M."/>
            <person name="Hauser L."/>
            <person name="Markowitz V."/>
            <person name="Cheng J.-F."/>
            <person name="Hugenholtz P."/>
            <person name="Woyke T."/>
            <person name="Wu D."/>
            <person name="Spring S."/>
            <person name="Lang E."/>
            <person name="Kopitz M."/>
            <person name="Brambilla E."/>
            <person name="Klenk H.-P."/>
            <person name="Eisen J.A."/>
        </authorList>
    </citation>
    <scope>NUCLEOTIDE SEQUENCE [LARGE SCALE GENOMIC DNA]</scope>
    <source>
        <strain evidence="12">ATCC 23117 / DSM 6794 / NBRC 15988 / NCIMB 1366 / Sio-4</strain>
    </source>
</reference>
<evidence type="ECO:0000256" key="7">
    <source>
        <dbReference type="ARBA" id="ARBA00023136"/>
    </source>
</evidence>
<comment type="pathway">
    <text evidence="9">Protein modification; lipoprotein biosynthesis (N-acyl transfer).</text>
</comment>
<evidence type="ECO:0000259" key="10">
    <source>
        <dbReference type="PROSITE" id="PS50263"/>
    </source>
</evidence>
<evidence type="ECO:0000313" key="11">
    <source>
        <dbReference type="EMBL" id="AFM04145.1"/>
    </source>
</evidence>
<dbReference type="PANTHER" id="PTHR38686:SF1">
    <property type="entry name" value="APOLIPOPROTEIN N-ACYLTRANSFERASE"/>
    <property type="match status" value="1"/>
</dbReference>
<evidence type="ECO:0000313" key="12">
    <source>
        <dbReference type="Proteomes" id="UP000006054"/>
    </source>
</evidence>
<proteinExistence type="inferred from homology"/>
<dbReference type="eggNOG" id="COG0815">
    <property type="taxonomic scope" value="Bacteria"/>
</dbReference>
<comment type="subcellular location">
    <subcellularLocation>
        <location evidence="9">Cell inner membrane</location>
        <topology evidence="9">Multi-pass membrane protein</topology>
    </subcellularLocation>
    <subcellularLocation>
        <location evidence="1">Cell membrane</location>
        <topology evidence="1">Multi-pass membrane protein</topology>
    </subcellularLocation>
</comment>
<evidence type="ECO:0000256" key="8">
    <source>
        <dbReference type="ARBA" id="ARBA00023315"/>
    </source>
</evidence>
<dbReference type="STRING" id="880071.Fleli_1746"/>
<feature type="transmembrane region" description="Helical" evidence="9">
    <location>
        <begin position="108"/>
        <end position="131"/>
    </location>
</feature>
<dbReference type="HOGENOM" id="CLU_019563_1_2_10"/>
<dbReference type="Pfam" id="PF20154">
    <property type="entry name" value="LNT_N"/>
    <property type="match status" value="1"/>
</dbReference>
<feature type="transmembrane region" description="Helical" evidence="9">
    <location>
        <begin position="138"/>
        <end position="160"/>
    </location>
</feature>
<keyword evidence="12" id="KW-1185">Reference proteome</keyword>
<dbReference type="InterPro" id="IPR045378">
    <property type="entry name" value="LNT_N"/>
</dbReference>
<keyword evidence="4 9" id="KW-0808">Transferase</keyword>
<gene>
    <name evidence="9" type="primary">lnt</name>
    <name evidence="11" type="ordered locus">Fleli_1746</name>
</gene>
<feature type="domain" description="CN hydrolase" evidence="10">
    <location>
        <begin position="263"/>
        <end position="529"/>
    </location>
</feature>
<keyword evidence="7 9" id="KW-0472">Membrane</keyword>
<dbReference type="EMBL" id="CP003345">
    <property type="protein sequence ID" value="AFM04145.1"/>
    <property type="molecule type" value="Genomic_DNA"/>
</dbReference>
<dbReference type="SUPFAM" id="SSF56317">
    <property type="entry name" value="Carbon-nitrogen hydrolase"/>
    <property type="match status" value="1"/>
</dbReference>
<keyword evidence="9" id="KW-0997">Cell inner membrane</keyword>
<evidence type="ECO:0000256" key="5">
    <source>
        <dbReference type="ARBA" id="ARBA00022692"/>
    </source>
</evidence>
<keyword evidence="8 9" id="KW-0012">Acyltransferase</keyword>
<evidence type="ECO:0000256" key="2">
    <source>
        <dbReference type="ARBA" id="ARBA00010065"/>
    </source>
</evidence>
<dbReference type="PATRIC" id="fig|880071.3.peg.1720"/>
<protein>
    <recommendedName>
        <fullName evidence="9">Apolipoprotein N-acyltransferase</fullName>
        <shortName evidence="9">ALP N-acyltransferase</shortName>
        <ecNumber evidence="9">2.3.1.269</ecNumber>
    </recommendedName>
</protein>
<comment type="catalytic activity">
    <reaction evidence="9">
        <text>N-terminal S-1,2-diacyl-sn-glyceryl-L-cysteinyl-[lipoprotein] + a glycerophospholipid = N-acyl-S-1,2-diacyl-sn-glyceryl-L-cysteinyl-[lipoprotein] + a 2-acyl-sn-glycero-3-phospholipid + H(+)</text>
        <dbReference type="Rhea" id="RHEA:48228"/>
        <dbReference type="Rhea" id="RHEA-COMP:14681"/>
        <dbReference type="Rhea" id="RHEA-COMP:14684"/>
        <dbReference type="ChEBI" id="CHEBI:15378"/>
        <dbReference type="ChEBI" id="CHEBI:136912"/>
        <dbReference type="ChEBI" id="CHEBI:140656"/>
        <dbReference type="ChEBI" id="CHEBI:140657"/>
        <dbReference type="ChEBI" id="CHEBI:140660"/>
        <dbReference type="EC" id="2.3.1.269"/>
    </reaction>
</comment>
<evidence type="ECO:0000256" key="3">
    <source>
        <dbReference type="ARBA" id="ARBA00022475"/>
    </source>
</evidence>
<dbReference type="CDD" id="cd07571">
    <property type="entry name" value="ALP_N-acyl_transferase"/>
    <property type="match status" value="1"/>
</dbReference>
<sequence>MSALLSFQAHLEEYRQKKYYALTLSVLGGVLMALGWYFPFSPFLFVGLVPLIELIDFYFKKHEEQKSRSKETSFKKKRYFTRLCFFIWIYFVIWNAGVYWWLWNAVSVAVIGIFLLNAFLQLLPIIVYIFTRRFSVGFINYLSLVSCWLFFEYIHLNWVLSYPWMNIGNAFGEVPTWVQWYEYTGAFGGTLWVLLANLLAYHVFIKSDVKVGAFMVWILVPIGISYSIYISYDDEKLSTSKTVEMAVLQPNLDCYSEKFANNPQTGEPSENHISFQNQIQRYIDLAKSTITDSTKYIILPETAFHQNSTEYNYTSQPDLKPIFDFCRENNLILISGADTYKFYTGNDTIPKTARKSKGRNSYYDMYNSAVQFVPFIEDSVSFYHKSKLVIGAETNPIKRVLPSQSASLIFVDIMGSLGMQDYRSVFVSPNSNAKVAPVICWEAVYGEFCTEYAQNGANVIVVPTNEGWWGNTPAPRQLWALSALRAIETRRSVARAANTGISGFIDYTGKTISKSEYGEQKALKHNIKLNEEITFYTLHGDYLGRIAGFLAVLLFVSALVRKLRNK</sequence>
<dbReference type="GO" id="GO:0016410">
    <property type="term" value="F:N-acyltransferase activity"/>
    <property type="evidence" value="ECO:0007669"/>
    <property type="project" value="UniProtKB-UniRule"/>
</dbReference>
<dbReference type="AlphaFoldDB" id="I4AJL0"/>
<dbReference type="Pfam" id="PF00795">
    <property type="entry name" value="CN_hydrolase"/>
    <property type="match status" value="1"/>
</dbReference>
<dbReference type="Gene3D" id="3.60.110.10">
    <property type="entry name" value="Carbon-nitrogen hydrolase"/>
    <property type="match status" value="1"/>
</dbReference>
<comment type="similarity">
    <text evidence="2 9">Belongs to the CN hydrolase family. Apolipoprotein N-acyltransferase subfamily.</text>
</comment>
<dbReference type="HAMAP" id="MF_01148">
    <property type="entry name" value="Lnt"/>
    <property type="match status" value="1"/>
</dbReference>
<keyword evidence="6 9" id="KW-1133">Transmembrane helix</keyword>
<feature type="transmembrane region" description="Helical" evidence="9">
    <location>
        <begin position="43"/>
        <end position="59"/>
    </location>
</feature>
<evidence type="ECO:0000256" key="9">
    <source>
        <dbReference type="HAMAP-Rule" id="MF_01148"/>
    </source>
</evidence>
<feature type="transmembrane region" description="Helical" evidence="9">
    <location>
        <begin position="79"/>
        <end position="102"/>
    </location>
</feature>